<gene>
    <name evidence="2" type="ORF">OV079_47995</name>
</gene>
<reference evidence="2" key="1">
    <citation type="submission" date="2022-11" db="EMBL/GenBank/DDBJ databases">
        <title>Minimal conservation of predation-associated metabolite biosynthetic gene clusters underscores biosynthetic potential of Myxococcota including descriptions for ten novel species: Archangium lansinium sp. nov., Myxococcus landrumus sp. nov., Nannocystis bai.</title>
        <authorList>
            <person name="Ahearne A."/>
            <person name="Stevens C."/>
            <person name="Phillips K."/>
        </authorList>
    </citation>
    <scope>NUCLEOTIDE SEQUENCE</scope>
    <source>
        <strain evidence="2">Na p29</strain>
    </source>
</reference>
<name>A0A9X3EZB7_9BACT</name>
<keyword evidence="3" id="KW-1185">Reference proteome</keyword>
<dbReference type="AlphaFoldDB" id="A0A9X3EZB7"/>
<feature type="region of interest" description="Disordered" evidence="1">
    <location>
        <begin position="1"/>
        <end position="74"/>
    </location>
</feature>
<dbReference type="Proteomes" id="UP001150924">
    <property type="component" value="Unassembled WGS sequence"/>
</dbReference>
<accession>A0A9X3EZB7</accession>
<evidence type="ECO:0000313" key="3">
    <source>
        <dbReference type="Proteomes" id="UP001150924"/>
    </source>
</evidence>
<dbReference type="RefSeq" id="WP_267776868.1">
    <property type="nucleotide sequence ID" value="NZ_JAPNKE010000002.1"/>
</dbReference>
<sequence length="74" mass="7651">MQAANAPGPGPQPGTPPAESRAADSPEPRNLEVGKNYFPASKAGPAIHPEPLLEPAREPAVQQQAPQPQQAAPQ</sequence>
<comment type="caution">
    <text evidence="2">The sequence shown here is derived from an EMBL/GenBank/DDBJ whole genome shotgun (WGS) entry which is preliminary data.</text>
</comment>
<feature type="compositionally biased region" description="Low complexity" evidence="1">
    <location>
        <begin position="49"/>
        <end position="74"/>
    </location>
</feature>
<dbReference type="EMBL" id="JAPNKE010000002">
    <property type="protein sequence ID" value="MCY1013148.1"/>
    <property type="molecule type" value="Genomic_DNA"/>
</dbReference>
<feature type="compositionally biased region" description="Basic and acidic residues" evidence="1">
    <location>
        <begin position="21"/>
        <end position="32"/>
    </location>
</feature>
<proteinExistence type="predicted"/>
<evidence type="ECO:0000256" key="1">
    <source>
        <dbReference type="SAM" id="MobiDB-lite"/>
    </source>
</evidence>
<evidence type="ECO:0000313" key="2">
    <source>
        <dbReference type="EMBL" id="MCY1013148.1"/>
    </source>
</evidence>
<organism evidence="2 3">
    <name type="scientific">Nannocystis pusilla</name>
    <dbReference type="NCBI Taxonomy" id="889268"/>
    <lineage>
        <taxon>Bacteria</taxon>
        <taxon>Pseudomonadati</taxon>
        <taxon>Myxococcota</taxon>
        <taxon>Polyangia</taxon>
        <taxon>Nannocystales</taxon>
        <taxon>Nannocystaceae</taxon>
        <taxon>Nannocystis</taxon>
    </lineage>
</organism>
<protein>
    <submittedName>
        <fullName evidence="2">Uncharacterized protein</fullName>
    </submittedName>
</protein>